<dbReference type="EMBL" id="UINC01035700">
    <property type="protein sequence ID" value="SVB28525.1"/>
    <property type="molecule type" value="Genomic_DNA"/>
</dbReference>
<proteinExistence type="predicted"/>
<accession>A0A382CR01</accession>
<gene>
    <name evidence="1" type="ORF">METZ01_LOCUS181379</name>
</gene>
<reference evidence="1" key="1">
    <citation type="submission" date="2018-05" db="EMBL/GenBank/DDBJ databases">
        <authorList>
            <person name="Lanie J.A."/>
            <person name="Ng W.-L."/>
            <person name="Kazmierczak K.M."/>
            <person name="Andrzejewski T.M."/>
            <person name="Davidsen T.M."/>
            <person name="Wayne K.J."/>
            <person name="Tettelin H."/>
            <person name="Glass J.I."/>
            <person name="Rusch D."/>
            <person name="Podicherti R."/>
            <person name="Tsui H.-C.T."/>
            <person name="Winkler M.E."/>
        </authorList>
    </citation>
    <scope>NUCLEOTIDE SEQUENCE</scope>
</reference>
<name>A0A382CR01_9ZZZZ</name>
<sequence>MNRLIISTAFFVALSTLTTNIFTQEEQPIKASEAYKYLGETKIVCGRIVSTKYLKNSSGGPIFLNFGRDYPNQQMTGVIW</sequence>
<feature type="non-terminal residue" evidence="1">
    <location>
        <position position="80"/>
    </location>
</feature>
<organism evidence="1">
    <name type="scientific">marine metagenome</name>
    <dbReference type="NCBI Taxonomy" id="408172"/>
    <lineage>
        <taxon>unclassified sequences</taxon>
        <taxon>metagenomes</taxon>
        <taxon>ecological metagenomes</taxon>
    </lineage>
</organism>
<evidence type="ECO:0000313" key="1">
    <source>
        <dbReference type="EMBL" id="SVB28525.1"/>
    </source>
</evidence>
<dbReference type="AlphaFoldDB" id="A0A382CR01"/>
<protein>
    <submittedName>
        <fullName evidence="1">Uncharacterized protein</fullName>
    </submittedName>
</protein>